<reference evidence="2 3" key="1">
    <citation type="journal article" date="2019" name="Sci. Rep.">
        <title>Orb-weaving spider Araneus ventricosus genome elucidates the spidroin gene catalogue.</title>
        <authorList>
            <person name="Kono N."/>
            <person name="Nakamura H."/>
            <person name="Ohtoshi R."/>
            <person name="Moran D.A.P."/>
            <person name="Shinohara A."/>
            <person name="Yoshida Y."/>
            <person name="Fujiwara M."/>
            <person name="Mori M."/>
            <person name="Tomita M."/>
            <person name="Arakawa K."/>
        </authorList>
    </citation>
    <scope>NUCLEOTIDE SEQUENCE [LARGE SCALE GENOMIC DNA]</scope>
</reference>
<comment type="caution">
    <text evidence="2">The sequence shown here is derived from an EMBL/GenBank/DDBJ whole genome shotgun (WGS) entry which is preliminary data.</text>
</comment>
<accession>A0A4Y2FUA2</accession>
<evidence type="ECO:0000313" key="2">
    <source>
        <dbReference type="EMBL" id="GBM45100.1"/>
    </source>
</evidence>
<keyword evidence="3" id="KW-1185">Reference proteome</keyword>
<feature type="non-terminal residue" evidence="2">
    <location>
        <position position="103"/>
    </location>
</feature>
<dbReference type="Proteomes" id="UP000499080">
    <property type="component" value="Unassembled WGS sequence"/>
</dbReference>
<dbReference type="OrthoDB" id="10405932at2759"/>
<keyword evidence="1" id="KW-0732">Signal</keyword>
<protein>
    <recommendedName>
        <fullName evidence="4">Clip domain-containing protein</fullName>
    </recommendedName>
</protein>
<evidence type="ECO:0008006" key="4">
    <source>
        <dbReference type="Google" id="ProtNLM"/>
    </source>
</evidence>
<dbReference type="AlphaFoldDB" id="A0A4Y2FUA2"/>
<evidence type="ECO:0000313" key="3">
    <source>
        <dbReference type="Proteomes" id="UP000499080"/>
    </source>
</evidence>
<organism evidence="2 3">
    <name type="scientific">Araneus ventricosus</name>
    <name type="common">Orbweaver spider</name>
    <name type="synonym">Epeira ventricosa</name>
    <dbReference type="NCBI Taxonomy" id="182803"/>
    <lineage>
        <taxon>Eukaryota</taxon>
        <taxon>Metazoa</taxon>
        <taxon>Ecdysozoa</taxon>
        <taxon>Arthropoda</taxon>
        <taxon>Chelicerata</taxon>
        <taxon>Arachnida</taxon>
        <taxon>Araneae</taxon>
        <taxon>Araneomorphae</taxon>
        <taxon>Entelegynae</taxon>
        <taxon>Araneoidea</taxon>
        <taxon>Araneidae</taxon>
        <taxon>Araneus</taxon>
    </lineage>
</organism>
<gene>
    <name evidence="2" type="ORF">AVEN_251832_1</name>
</gene>
<dbReference type="EMBL" id="BGPR01001089">
    <property type="protein sequence ID" value="GBM45100.1"/>
    <property type="molecule type" value="Genomic_DNA"/>
</dbReference>
<sequence length="103" mass="11588">MLFPVIFFFTILFSELQPSRVHDHLRVRRQSPSKETPVIFPEMEEIPENQCIAYDGGVGLCRPAGLCVFRFDSVKDLEESACTMDNGKIGNCCPSKPPPSRVN</sequence>
<proteinExistence type="predicted"/>
<name>A0A4Y2FUA2_ARAVE</name>
<feature type="chain" id="PRO_5021335506" description="Clip domain-containing protein" evidence="1">
    <location>
        <begin position="19"/>
        <end position="103"/>
    </location>
</feature>
<feature type="signal peptide" evidence="1">
    <location>
        <begin position="1"/>
        <end position="18"/>
    </location>
</feature>
<evidence type="ECO:0000256" key="1">
    <source>
        <dbReference type="SAM" id="SignalP"/>
    </source>
</evidence>